<keyword evidence="3" id="KW-0378">Hydrolase</keyword>
<evidence type="ECO:0000313" key="4">
    <source>
        <dbReference type="Proteomes" id="UP001597497"/>
    </source>
</evidence>
<reference evidence="4" key="1">
    <citation type="journal article" date="2019" name="Int. J. Syst. Evol. Microbiol.">
        <title>The Global Catalogue of Microorganisms (GCM) 10K type strain sequencing project: providing services to taxonomists for standard genome sequencing and annotation.</title>
        <authorList>
            <consortium name="The Broad Institute Genomics Platform"/>
            <consortium name="The Broad Institute Genome Sequencing Center for Infectious Disease"/>
            <person name="Wu L."/>
            <person name="Ma J."/>
        </authorList>
    </citation>
    <scope>NUCLEOTIDE SEQUENCE [LARGE SCALE GENOMIC DNA]</scope>
    <source>
        <strain evidence="4">KCTC 33676</strain>
    </source>
</reference>
<organism evidence="3 4">
    <name type="scientific">Marinicrinis sediminis</name>
    <dbReference type="NCBI Taxonomy" id="1652465"/>
    <lineage>
        <taxon>Bacteria</taxon>
        <taxon>Bacillati</taxon>
        <taxon>Bacillota</taxon>
        <taxon>Bacilli</taxon>
        <taxon>Bacillales</taxon>
        <taxon>Paenibacillaceae</taxon>
    </lineage>
</organism>
<dbReference type="RefSeq" id="WP_379928559.1">
    <property type="nucleotide sequence ID" value="NZ_JBHUMM010000009.1"/>
</dbReference>
<sequence length="313" mass="36034">MRKRRSFILGVLFGCLLCASATYAAEEWHIEFPSITYWLDGTELELQEGSQPSTIRYENAYYVSVRSLQRALGYDVEWMPEKEAVHIRTMHSLPFEIVKETNVTDPELLEWIKRSRDRAMTQVRTWQGQTYVLLTMGAQTTGGYQVHTEKIEQFYDSYVIHYRTEEPDKYESLIEEVTYPYQLIRLGEKPKGIVKFKRTSGELTLPGLQGISYLPDIHQQSKSMIVFPPQQQDGKWSLSGICQSFEGVVSWEHYKADGQLIQSGHLDTATPVWKWGAFELQLAAEMVEAGDEIRLFTQQVGPEALEMLGILVF</sequence>
<feature type="chain" id="PRO_5046676559" evidence="1">
    <location>
        <begin position="25"/>
        <end position="313"/>
    </location>
</feature>
<dbReference type="EMBL" id="JBHUMM010000009">
    <property type="protein sequence ID" value="MFD2671129.1"/>
    <property type="molecule type" value="Genomic_DNA"/>
</dbReference>
<keyword evidence="1" id="KW-0732">Signal</keyword>
<evidence type="ECO:0000313" key="3">
    <source>
        <dbReference type="EMBL" id="MFD2671129.1"/>
    </source>
</evidence>
<evidence type="ECO:0000259" key="2">
    <source>
        <dbReference type="Pfam" id="PF14343"/>
    </source>
</evidence>
<dbReference type="Pfam" id="PF14343">
    <property type="entry name" value="PrcB_C"/>
    <property type="match status" value="1"/>
</dbReference>
<proteinExistence type="predicted"/>
<feature type="signal peptide" evidence="1">
    <location>
        <begin position="1"/>
        <end position="24"/>
    </location>
</feature>
<dbReference type="GO" id="GO:0006508">
    <property type="term" value="P:proteolysis"/>
    <property type="evidence" value="ECO:0007669"/>
    <property type="project" value="UniProtKB-KW"/>
</dbReference>
<gene>
    <name evidence="3" type="ORF">ACFSUC_05875</name>
</gene>
<feature type="domain" description="PrcB C-terminal" evidence="2">
    <location>
        <begin position="130"/>
        <end position="186"/>
    </location>
</feature>
<keyword evidence="3" id="KW-0645">Protease</keyword>
<evidence type="ECO:0000256" key="1">
    <source>
        <dbReference type="SAM" id="SignalP"/>
    </source>
</evidence>
<dbReference type="InterPro" id="IPR025748">
    <property type="entry name" value="PrcB_C_dom"/>
</dbReference>
<accession>A0ABW5R9N3</accession>
<dbReference type="GO" id="GO:0008233">
    <property type="term" value="F:peptidase activity"/>
    <property type="evidence" value="ECO:0007669"/>
    <property type="project" value="UniProtKB-KW"/>
</dbReference>
<protein>
    <submittedName>
        <fullName evidence="3">Protease complex subunit PrcB family protein</fullName>
    </submittedName>
</protein>
<comment type="caution">
    <text evidence="3">The sequence shown here is derived from an EMBL/GenBank/DDBJ whole genome shotgun (WGS) entry which is preliminary data.</text>
</comment>
<keyword evidence="4" id="KW-1185">Reference proteome</keyword>
<dbReference type="Proteomes" id="UP001597497">
    <property type="component" value="Unassembled WGS sequence"/>
</dbReference>
<name>A0ABW5R9N3_9BACL</name>